<reference evidence="2" key="2">
    <citation type="journal article" date="2021" name="PeerJ">
        <title>Extensive microbial diversity within the chicken gut microbiome revealed by metagenomics and culture.</title>
        <authorList>
            <person name="Gilroy R."/>
            <person name="Ravi A."/>
            <person name="Getino M."/>
            <person name="Pursley I."/>
            <person name="Horton D.L."/>
            <person name="Alikhan N.F."/>
            <person name="Baker D."/>
            <person name="Gharbi K."/>
            <person name="Hall N."/>
            <person name="Watson M."/>
            <person name="Adriaenssens E.M."/>
            <person name="Foster-Nyarko E."/>
            <person name="Jarju S."/>
            <person name="Secka A."/>
            <person name="Antonio M."/>
            <person name="Oren A."/>
            <person name="Chaudhuri R.R."/>
            <person name="La Ragione R."/>
            <person name="Hildebrand F."/>
            <person name="Pallen M.J."/>
        </authorList>
    </citation>
    <scope>NUCLEOTIDE SEQUENCE</scope>
    <source>
        <strain evidence="2">ChiGjej3B3-7149</strain>
    </source>
</reference>
<gene>
    <name evidence="2" type="ORF">IAD36_04650</name>
</gene>
<accession>A0A9D1DLA8</accession>
<dbReference type="EMBL" id="DVHH01000115">
    <property type="protein sequence ID" value="HIR54874.1"/>
    <property type="molecule type" value="Genomic_DNA"/>
</dbReference>
<name>A0A9D1DLA8_9FIRM</name>
<dbReference type="Proteomes" id="UP000824238">
    <property type="component" value="Unassembled WGS sequence"/>
</dbReference>
<protein>
    <submittedName>
        <fullName evidence="2">AAA family ATPase</fullName>
    </submittedName>
</protein>
<reference evidence="2" key="1">
    <citation type="submission" date="2020-10" db="EMBL/GenBank/DDBJ databases">
        <authorList>
            <person name="Gilroy R."/>
        </authorList>
    </citation>
    <scope>NUCLEOTIDE SEQUENCE</scope>
    <source>
        <strain evidence="2">ChiGjej3B3-7149</strain>
    </source>
</reference>
<comment type="caution">
    <text evidence="2">The sequence shown here is derived from an EMBL/GenBank/DDBJ whole genome shotgun (WGS) entry which is preliminary data.</text>
</comment>
<dbReference type="AlphaFoldDB" id="A0A9D1DLA8"/>
<evidence type="ECO:0000259" key="1">
    <source>
        <dbReference type="Pfam" id="PF13086"/>
    </source>
</evidence>
<dbReference type="Pfam" id="PF13086">
    <property type="entry name" value="AAA_11"/>
    <property type="match status" value="1"/>
</dbReference>
<dbReference type="Gene3D" id="3.40.50.300">
    <property type="entry name" value="P-loop containing nucleotide triphosphate hydrolases"/>
    <property type="match status" value="1"/>
</dbReference>
<dbReference type="InterPro" id="IPR041677">
    <property type="entry name" value="DNA2/NAM7_AAA_11"/>
</dbReference>
<dbReference type="SUPFAM" id="SSF52540">
    <property type="entry name" value="P-loop containing nucleoside triphosphate hydrolases"/>
    <property type="match status" value="1"/>
</dbReference>
<dbReference type="PANTHER" id="PTHR43788">
    <property type="entry name" value="DNA2/NAM7 HELICASE FAMILY MEMBER"/>
    <property type="match status" value="1"/>
</dbReference>
<dbReference type="InterPro" id="IPR050534">
    <property type="entry name" value="Coronavir_polyprotein_1ab"/>
</dbReference>
<evidence type="ECO:0000313" key="2">
    <source>
        <dbReference type="EMBL" id="HIR54874.1"/>
    </source>
</evidence>
<proteinExistence type="predicted"/>
<evidence type="ECO:0000313" key="3">
    <source>
        <dbReference type="Proteomes" id="UP000824238"/>
    </source>
</evidence>
<dbReference type="GO" id="GO:0004386">
    <property type="term" value="F:helicase activity"/>
    <property type="evidence" value="ECO:0007669"/>
    <property type="project" value="InterPro"/>
</dbReference>
<organism evidence="2 3">
    <name type="scientific">Candidatus Scatomorpha intestinigallinarum</name>
    <dbReference type="NCBI Taxonomy" id="2840923"/>
    <lineage>
        <taxon>Bacteria</taxon>
        <taxon>Bacillati</taxon>
        <taxon>Bacillota</taxon>
        <taxon>Clostridia</taxon>
        <taxon>Eubacteriales</taxon>
        <taxon>Candidatus Scatomorpha</taxon>
    </lineage>
</organism>
<dbReference type="InterPro" id="IPR027417">
    <property type="entry name" value="P-loop_NTPase"/>
</dbReference>
<sequence length="393" mass="43128">MNCLSLEESGGISAFLTSKYSLNYAELPSLAVDSSDETIAKLIAKVSTDKKLSANLGYPVLIEKIHSSKTNQDFMLIAPVFLFPVEISGGAVSVAPVPHVNMEVIKKYSARDINSQVYDLVELENELGLNSPEVDIEPDELAARLQSIRDWQWCETLDPENISRTPPVSELSEEGIYNRAIFIVTERSPYTVGLESELSQLAGLDEDSYKNTALYDWIHYTASSGERGLPDDVPLLEVLPINSEQEQAIKRAMSSRLTIVTGPPGTGKSQVVTNLLVNSAWAGKSVLFTSKNNKAVDVVDTRVNALGSRPIMLRIGGSQYAPHLAELIEDLLSSVCLYRWMGKYVRWSASTAGIRVSSPLGLHPPRKISSIPTVIYVTGKTRLSIRWQSTLSA</sequence>
<feature type="domain" description="DNA2/NAM7 helicase helicase" evidence="1">
    <location>
        <begin position="241"/>
        <end position="325"/>
    </location>
</feature>